<dbReference type="InterPro" id="IPR000182">
    <property type="entry name" value="GNAT_dom"/>
</dbReference>
<dbReference type="EMBL" id="CP034465">
    <property type="protein sequence ID" value="AZP04374.1"/>
    <property type="molecule type" value="Genomic_DNA"/>
</dbReference>
<sequence>MQSSDTSRELRLTTYSAPLETSWVRCKALAYLYSKFNDQITCQKDTYSEDDGYLEAIELVMLNNQEEVVGILDIGIFNEERNRYDSYVKELDRGSYMDIIAVHPNYQKQGIAQKLLNEGFRLLRKKGIEYVSIFTRDDTPANNLYIKNGAILRAKNYRIKGTLKDQMTDISLFQVHTDTNTIEVRDSKNKEVPYMIDTSYFWVYKKEYLELFYIEECIAEHSYFIKL</sequence>
<dbReference type="Gene3D" id="3.40.630.30">
    <property type="match status" value="1"/>
</dbReference>
<dbReference type="PROSITE" id="PS51186">
    <property type="entry name" value="GNAT"/>
    <property type="match status" value="1"/>
</dbReference>
<dbReference type="Pfam" id="PF00583">
    <property type="entry name" value="Acetyltransf_1"/>
    <property type="match status" value="1"/>
</dbReference>
<evidence type="ECO:0000259" key="1">
    <source>
        <dbReference type="PROSITE" id="PS51186"/>
    </source>
</evidence>
<accession>A0A3S9HAK2</accession>
<proteinExistence type="predicted"/>
<dbReference type="Proteomes" id="UP000273326">
    <property type="component" value="Chromosome"/>
</dbReference>
<dbReference type="RefSeq" id="WP_126109726.1">
    <property type="nucleotide sequence ID" value="NZ_CP034465.1"/>
</dbReference>
<name>A0A3S9HAK2_9LACT</name>
<keyword evidence="2" id="KW-0808">Transferase</keyword>
<evidence type="ECO:0000313" key="3">
    <source>
        <dbReference type="Proteomes" id="UP000273326"/>
    </source>
</evidence>
<dbReference type="KEGG" id="jeh:EJN90_06855"/>
<gene>
    <name evidence="2" type="ORF">EJN90_06855</name>
</gene>
<organism evidence="2 3">
    <name type="scientific">Jeotgalibaca ciconiae</name>
    <dbReference type="NCBI Taxonomy" id="2496265"/>
    <lineage>
        <taxon>Bacteria</taxon>
        <taxon>Bacillati</taxon>
        <taxon>Bacillota</taxon>
        <taxon>Bacilli</taxon>
        <taxon>Lactobacillales</taxon>
        <taxon>Carnobacteriaceae</taxon>
        <taxon>Jeotgalibaca</taxon>
    </lineage>
</organism>
<feature type="domain" description="N-acetyltransferase" evidence="1">
    <location>
        <begin position="13"/>
        <end position="169"/>
    </location>
</feature>
<protein>
    <submittedName>
        <fullName evidence="2">GNAT family N-acetyltransferase</fullName>
    </submittedName>
</protein>
<reference evidence="3" key="1">
    <citation type="submission" date="2018-12" db="EMBL/GenBank/DDBJ databases">
        <title>Complete genome sequencing of Jeotgalibaca sp. H21T32.</title>
        <authorList>
            <person name="Bae J.-W."/>
            <person name="Lee S.-Y."/>
        </authorList>
    </citation>
    <scope>NUCLEOTIDE SEQUENCE [LARGE SCALE GENOMIC DNA]</scope>
    <source>
        <strain evidence="3">H21T32</strain>
    </source>
</reference>
<evidence type="ECO:0000313" key="2">
    <source>
        <dbReference type="EMBL" id="AZP04374.1"/>
    </source>
</evidence>
<dbReference type="SUPFAM" id="SSF55729">
    <property type="entry name" value="Acyl-CoA N-acyltransferases (Nat)"/>
    <property type="match status" value="1"/>
</dbReference>
<dbReference type="GO" id="GO:0016747">
    <property type="term" value="F:acyltransferase activity, transferring groups other than amino-acyl groups"/>
    <property type="evidence" value="ECO:0007669"/>
    <property type="project" value="InterPro"/>
</dbReference>
<dbReference type="InterPro" id="IPR016181">
    <property type="entry name" value="Acyl_CoA_acyltransferase"/>
</dbReference>
<dbReference type="OrthoDB" id="1821130at2"/>
<dbReference type="AlphaFoldDB" id="A0A3S9HAK2"/>
<keyword evidence="3" id="KW-1185">Reference proteome</keyword>
<dbReference type="CDD" id="cd04301">
    <property type="entry name" value="NAT_SF"/>
    <property type="match status" value="1"/>
</dbReference>